<dbReference type="GO" id="GO:0009245">
    <property type="term" value="P:lipid A biosynthetic process"/>
    <property type="evidence" value="ECO:0007669"/>
    <property type="project" value="TreeGrafter"/>
</dbReference>
<evidence type="ECO:0000256" key="9">
    <source>
        <dbReference type="RuleBase" id="RU003545"/>
    </source>
</evidence>
<dbReference type="GO" id="GO:0000036">
    <property type="term" value="F:acyl carrier activity"/>
    <property type="evidence" value="ECO:0007669"/>
    <property type="project" value="UniProtKB-UniRule"/>
</dbReference>
<dbReference type="AlphaFoldDB" id="F0T0D3"/>
<evidence type="ECO:0000256" key="7">
    <source>
        <dbReference type="HAMAP-Rule" id="MF_01217"/>
    </source>
</evidence>
<dbReference type="STRING" id="645991.Sgly_3036"/>
<dbReference type="HOGENOM" id="CLU_108696_5_0_9"/>
<dbReference type="Pfam" id="PF00550">
    <property type="entry name" value="PP-binding"/>
    <property type="match status" value="1"/>
</dbReference>
<evidence type="ECO:0000256" key="4">
    <source>
        <dbReference type="ARBA" id="ARBA00022832"/>
    </source>
</evidence>
<name>F0T0D3_SYNGF</name>
<evidence type="ECO:0000259" key="10">
    <source>
        <dbReference type="PROSITE" id="PS50075"/>
    </source>
</evidence>
<comment type="similarity">
    <text evidence="7">Belongs to the acyl carrier protein (ACP) family.</text>
</comment>
<comment type="function">
    <text evidence="7 9">Carrier of the growing fatty acid chain in fatty acid biosynthesis.</text>
</comment>
<keyword evidence="5 7" id="KW-0443">Lipid metabolism</keyword>
<dbReference type="SUPFAM" id="SSF47336">
    <property type="entry name" value="ACP-like"/>
    <property type="match status" value="1"/>
</dbReference>
<evidence type="ECO:0000256" key="8">
    <source>
        <dbReference type="NCBIfam" id="TIGR00517"/>
    </source>
</evidence>
<sequence>MIFEIVRQVTAHKMNIEEQKITLKSAFKNDLKVDSLDIFEIILELEERFSVEIPTEDLEDIQTVRDLVEYLEKRKEKESH</sequence>
<dbReference type="NCBIfam" id="NF002150">
    <property type="entry name" value="PRK00982.1-4"/>
    <property type="match status" value="1"/>
</dbReference>
<keyword evidence="12" id="KW-1185">Reference proteome</keyword>
<dbReference type="PANTHER" id="PTHR20863:SF76">
    <property type="entry name" value="CARRIER DOMAIN-CONTAINING PROTEIN"/>
    <property type="match status" value="1"/>
</dbReference>
<dbReference type="KEGG" id="sgy:Sgly_3036"/>
<evidence type="ECO:0000256" key="1">
    <source>
        <dbReference type="ARBA" id="ARBA00022450"/>
    </source>
</evidence>
<dbReference type="PROSITE" id="PS50075">
    <property type="entry name" value="CARRIER"/>
    <property type="match status" value="1"/>
</dbReference>
<dbReference type="EMBL" id="CP002547">
    <property type="protein sequence ID" value="ADY57305.1"/>
    <property type="molecule type" value="Genomic_DNA"/>
</dbReference>
<comment type="PTM">
    <text evidence="9">4'-phosphopantetheine is transferred from CoA to a specific serine of apo-ACP by acpS.</text>
</comment>
<gene>
    <name evidence="7" type="primary">acpP</name>
    <name evidence="11" type="ordered locus">Sgly_3036</name>
</gene>
<keyword evidence="2 7" id="KW-0444">Lipid biosynthesis</keyword>
<dbReference type="RefSeq" id="WP_013626077.1">
    <property type="nucleotide sequence ID" value="NC_015172.1"/>
</dbReference>
<accession>F0T0D3</accession>
<keyword evidence="6 7" id="KW-0275">Fatty acid biosynthesis</keyword>
<dbReference type="OrthoDB" id="9804551at2"/>
<protein>
    <recommendedName>
        <fullName evidence="7 8">Acyl carrier protein</fullName>
        <shortName evidence="7">ACP</shortName>
    </recommendedName>
</protein>
<organism evidence="11 12">
    <name type="scientific">Syntrophobotulus glycolicus (strain DSM 8271 / FlGlyR)</name>
    <dbReference type="NCBI Taxonomy" id="645991"/>
    <lineage>
        <taxon>Bacteria</taxon>
        <taxon>Bacillati</taxon>
        <taxon>Bacillota</taxon>
        <taxon>Clostridia</taxon>
        <taxon>Eubacteriales</taxon>
        <taxon>Desulfitobacteriaceae</taxon>
        <taxon>Syntrophobotulus</taxon>
    </lineage>
</organism>
<dbReference type="NCBIfam" id="TIGR00517">
    <property type="entry name" value="acyl_carrier"/>
    <property type="match status" value="1"/>
</dbReference>
<dbReference type="NCBIfam" id="NF002148">
    <property type="entry name" value="PRK00982.1-2"/>
    <property type="match status" value="1"/>
</dbReference>
<dbReference type="GO" id="GO:0005829">
    <property type="term" value="C:cytosol"/>
    <property type="evidence" value="ECO:0007669"/>
    <property type="project" value="TreeGrafter"/>
</dbReference>
<evidence type="ECO:0000256" key="6">
    <source>
        <dbReference type="ARBA" id="ARBA00023160"/>
    </source>
</evidence>
<dbReference type="InterPro" id="IPR003231">
    <property type="entry name" value="ACP"/>
</dbReference>
<reference evidence="12" key="2">
    <citation type="submission" date="2011-02" db="EMBL/GenBank/DDBJ databases">
        <title>The complete genome of Syntrophobotulus glycolicus DSM 8271.</title>
        <authorList>
            <person name="Lucas S."/>
            <person name="Copeland A."/>
            <person name="Lapidus A."/>
            <person name="Bruce D."/>
            <person name="Goodwin L."/>
            <person name="Pitluck S."/>
            <person name="Kyrpides N."/>
            <person name="Mavromatis K."/>
            <person name="Pagani I."/>
            <person name="Ivanova N."/>
            <person name="Mikhailova N."/>
            <person name="Chertkov O."/>
            <person name="Held B."/>
            <person name="Detter J.C."/>
            <person name="Tapia R."/>
            <person name="Han C."/>
            <person name="Land M."/>
            <person name="Hauser L."/>
            <person name="Markowitz V."/>
            <person name="Cheng J.-F."/>
            <person name="Hugenholtz P."/>
            <person name="Woyke T."/>
            <person name="Wu D."/>
            <person name="Spring S."/>
            <person name="Schroeder M."/>
            <person name="Brambilla E."/>
            <person name="Klenk H.-P."/>
            <person name="Eisen J.A."/>
        </authorList>
    </citation>
    <scope>NUCLEOTIDE SEQUENCE [LARGE SCALE GENOMIC DNA]</scope>
    <source>
        <strain evidence="12">DSM 8271 / FlGlyR</strain>
    </source>
</reference>
<proteinExistence type="inferred from homology"/>
<dbReference type="Proteomes" id="UP000007488">
    <property type="component" value="Chromosome"/>
</dbReference>
<evidence type="ECO:0000313" key="12">
    <source>
        <dbReference type="Proteomes" id="UP000007488"/>
    </source>
</evidence>
<comment type="pathway">
    <text evidence="7 9">Lipid metabolism; fatty acid biosynthesis.</text>
</comment>
<keyword evidence="7" id="KW-0963">Cytoplasm</keyword>
<dbReference type="GO" id="GO:0016020">
    <property type="term" value="C:membrane"/>
    <property type="evidence" value="ECO:0007669"/>
    <property type="project" value="GOC"/>
</dbReference>
<dbReference type="InterPro" id="IPR036736">
    <property type="entry name" value="ACP-like_sf"/>
</dbReference>
<dbReference type="InterPro" id="IPR009081">
    <property type="entry name" value="PP-bd_ACP"/>
</dbReference>
<dbReference type="Gene3D" id="1.10.1200.10">
    <property type="entry name" value="ACP-like"/>
    <property type="match status" value="1"/>
</dbReference>
<comment type="PTM">
    <text evidence="7">4'-phosphopantetheine is transferred from CoA to a specific serine of apo-ACP by AcpS. This modification is essential for activity because fatty acids are bound in thioester linkage to the sulfhydryl of the prosthetic group.</text>
</comment>
<feature type="domain" description="Carrier" evidence="10">
    <location>
        <begin position="1"/>
        <end position="75"/>
    </location>
</feature>
<dbReference type="PANTHER" id="PTHR20863">
    <property type="entry name" value="ACYL CARRIER PROTEIN"/>
    <property type="match status" value="1"/>
</dbReference>
<evidence type="ECO:0000256" key="5">
    <source>
        <dbReference type="ARBA" id="ARBA00023098"/>
    </source>
</evidence>
<reference evidence="11 12" key="1">
    <citation type="journal article" date="2011" name="Stand. Genomic Sci.">
        <title>Complete genome sequence of Syntrophobotulus glycolicus type strain (FlGlyR).</title>
        <authorList>
            <person name="Han C."/>
            <person name="Mwirichia R."/>
            <person name="Chertkov O."/>
            <person name="Held B."/>
            <person name="Lapidus A."/>
            <person name="Nolan M."/>
            <person name="Lucas S."/>
            <person name="Hammon N."/>
            <person name="Deshpande S."/>
            <person name="Cheng J.F."/>
            <person name="Tapia R."/>
            <person name="Goodwin L."/>
            <person name="Pitluck S."/>
            <person name="Huntemann M."/>
            <person name="Liolios K."/>
            <person name="Ivanova N."/>
            <person name="Pagani I."/>
            <person name="Mavromatis K."/>
            <person name="Ovchinikova G."/>
            <person name="Pati A."/>
            <person name="Chen A."/>
            <person name="Palaniappan K."/>
            <person name="Land M."/>
            <person name="Hauser L."/>
            <person name="Brambilla E.M."/>
            <person name="Rohde M."/>
            <person name="Spring S."/>
            <person name="Sikorski J."/>
            <person name="Goker M."/>
            <person name="Woyke T."/>
            <person name="Bristow J."/>
            <person name="Eisen J.A."/>
            <person name="Markowitz V."/>
            <person name="Hugenholtz P."/>
            <person name="Kyrpides N.C."/>
            <person name="Klenk H.P."/>
            <person name="Detter J.C."/>
        </authorList>
    </citation>
    <scope>NUCLEOTIDE SEQUENCE [LARGE SCALE GENOMIC DNA]</scope>
    <source>
        <strain evidence="12">DSM 8271 / FlGlyR</strain>
    </source>
</reference>
<feature type="modified residue" description="O-(pantetheine 4'-phosphoryl)serine" evidence="7">
    <location>
        <position position="35"/>
    </location>
</feature>
<dbReference type="UniPathway" id="UPA00094"/>
<dbReference type="HAMAP" id="MF_01217">
    <property type="entry name" value="Acyl_carrier"/>
    <property type="match status" value="1"/>
</dbReference>
<keyword evidence="1 7" id="KW-0596">Phosphopantetheine</keyword>
<dbReference type="GO" id="GO:0000035">
    <property type="term" value="F:acyl binding"/>
    <property type="evidence" value="ECO:0007669"/>
    <property type="project" value="TreeGrafter"/>
</dbReference>
<keyword evidence="3 7" id="KW-0597">Phosphoprotein</keyword>
<dbReference type="eggNOG" id="COG0236">
    <property type="taxonomic scope" value="Bacteria"/>
</dbReference>
<evidence type="ECO:0000313" key="11">
    <source>
        <dbReference type="EMBL" id="ADY57305.1"/>
    </source>
</evidence>
<comment type="subcellular location">
    <subcellularLocation>
        <location evidence="7">Cytoplasm</location>
    </subcellularLocation>
</comment>
<evidence type="ECO:0000256" key="2">
    <source>
        <dbReference type="ARBA" id="ARBA00022516"/>
    </source>
</evidence>
<keyword evidence="4 7" id="KW-0276">Fatty acid metabolism</keyword>
<evidence type="ECO:0000256" key="3">
    <source>
        <dbReference type="ARBA" id="ARBA00022553"/>
    </source>
</evidence>